<comment type="caution">
    <text evidence="2">The sequence shown here is derived from an EMBL/GenBank/DDBJ whole genome shotgun (WGS) entry which is preliminary data.</text>
</comment>
<evidence type="ECO:0008006" key="4">
    <source>
        <dbReference type="Google" id="ProtNLM"/>
    </source>
</evidence>
<proteinExistence type="predicted"/>
<sequence>MFGNSVAYAAALLAFQPVFAVPVANEVSNPGSHGALLRRENVVVEPPTDVTPIINKVDSMSPQELQELIDSVKDDKSTITKREELIPRQDGMTPTEPTTDGPFLSYLEGWARPGEDENCTDFTLNGPFTSIHAAMGSSNMRGIKVTAADGNTTEISAGTETIVDPGMFTFDNNERISKFSVAKLPGTSVTISGFSFETNGGKKYEAITSLIADNKAAPTWEDIPVGSGILARVRGTNCKLGVFGSIGFDFLDNLDSISITNFDYEGFTNNMMPSGPGTQMSVGSQVVDNRNSSVQQTITLQTTDAITRQRTVTTQSHWQVGGSVGIEAKVGIPLVTESTVKGEFNWQLQELSSTADMENSVTTRSGSFPLACPAGKFCTANAFFTQFKLDVNVNATFTATTKTGKTFDWIQSGQYKGADSLAMQFNVTEVNNVS</sequence>
<dbReference type="SUPFAM" id="SSF56973">
    <property type="entry name" value="Aerolisin/ETX pore-forming domain"/>
    <property type="match status" value="1"/>
</dbReference>
<protein>
    <recommendedName>
        <fullName evidence="4">Natterin-like protein</fullName>
    </recommendedName>
</protein>
<keyword evidence="3" id="KW-1185">Reference proteome</keyword>
<dbReference type="Proteomes" id="UP000774617">
    <property type="component" value="Unassembled WGS sequence"/>
</dbReference>
<keyword evidence="1" id="KW-0732">Signal</keyword>
<accession>A0ABQ8GIK5</accession>
<gene>
    <name evidence="2" type="ORF">B0J12DRAFT_595435</name>
</gene>
<dbReference type="EMBL" id="JAGTJR010000007">
    <property type="protein sequence ID" value="KAH7057102.1"/>
    <property type="molecule type" value="Genomic_DNA"/>
</dbReference>
<dbReference type="Gene3D" id="2.170.15.10">
    <property type="entry name" value="Proaerolysin, chain A, domain 3"/>
    <property type="match status" value="1"/>
</dbReference>
<evidence type="ECO:0000256" key="1">
    <source>
        <dbReference type="SAM" id="SignalP"/>
    </source>
</evidence>
<name>A0ABQ8GIK5_9PEZI</name>
<evidence type="ECO:0000313" key="3">
    <source>
        <dbReference type="Proteomes" id="UP000774617"/>
    </source>
</evidence>
<feature type="signal peptide" evidence="1">
    <location>
        <begin position="1"/>
        <end position="20"/>
    </location>
</feature>
<evidence type="ECO:0000313" key="2">
    <source>
        <dbReference type="EMBL" id="KAH7057102.1"/>
    </source>
</evidence>
<organism evidence="2 3">
    <name type="scientific">Macrophomina phaseolina</name>
    <dbReference type="NCBI Taxonomy" id="35725"/>
    <lineage>
        <taxon>Eukaryota</taxon>
        <taxon>Fungi</taxon>
        <taxon>Dikarya</taxon>
        <taxon>Ascomycota</taxon>
        <taxon>Pezizomycotina</taxon>
        <taxon>Dothideomycetes</taxon>
        <taxon>Dothideomycetes incertae sedis</taxon>
        <taxon>Botryosphaeriales</taxon>
        <taxon>Botryosphaeriaceae</taxon>
        <taxon>Macrophomina</taxon>
    </lineage>
</organism>
<reference evidence="2 3" key="1">
    <citation type="journal article" date="2021" name="Nat. Commun.">
        <title>Genetic determinants of endophytism in the Arabidopsis root mycobiome.</title>
        <authorList>
            <person name="Mesny F."/>
            <person name="Miyauchi S."/>
            <person name="Thiergart T."/>
            <person name="Pickel B."/>
            <person name="Atanasova L."/>
            <person name="Karlsson M."/>
            <person name="Huettel B."/>
            <person name="Barry K.W."/>
            <person name="Haridas S."/>
            <person name="Chen C."/>
            <person name="Bauer D."/>
            <person name="Andreopoulos W."/>
            <person name="Pangilinan J."/>
            <person name="LaButti K."/>
            <person name="Riley R."/>
            <person name="Lipzen A."/>
            <person name="Clum A."/>
            <person name="Drula E."/>
            <person name="Henrissat B."/>
            <person name="Kohler A."/>
            <person name="Grigoriev I.V."/>
            <person name="Martin F.M."/>
            <person name="Hacquard S."/>
        </authorList>
    </citation>
    <scope>NUCLEOTIDE SEQUENCE [LARGE SCALE GENOMIC DNA]</scope>
    <source>
        <strain evidence="2 3">MPI-SDFR-AT-0080</strain>
    </source>
</reference>
<feature type="chain" id="PRO_5046379687" description="Natterin-like protein" evidence="1">
    <location>
        <begin position="21"/>
        <end position="434"/>
    </location>
</feature>